<evidence type="ECO:0000256" key="1">
    <source>
        <dbReference type="SAM" id="SignalP"/>
    </source>
</evidence>
<proteinExistence type="predicted"/>
<dbReference type="Gene3D" id="1.20.144.10">
    <property type="entry name" value="Phosphatidic acid phosphatase type 2/haloperoxidase"/>
    <property type="match status" value="1"/>
</dbReference>
<keyword evidence="1" id="KW-0732">Signal</keyword>
<gene>
    <name evidence="3" type="ORF">J4E00_00435</name>
</gene>
<dbReference type="EMBL" id="JAGETZ010000001">
    <property type="protein sequence ID" value="MBO2007496.1"/>
    <property type="molecule type" value="Genomic_DNA"/>
</dbReference>
<comment type="caution">
    <text evidence="3">The sequence shown here is derived from an EMBL/GenBank/DDBJ whole genome shotgun (WGS) entry which is preliminary data.</text>
</comment>
<evidence type="ECO:0000259" key="2">
    <source>
        <dbReference type="SMART" id="SM00014"/>
    </source>
</evidence>
<dbReference type="PANTHER" id="PTHR14969:SF13">
    <property type="entry name" value="AT30094P"/>
    <property type="match status" value="1"/>
</dbReference>
<name>A0ABS3Q8C7_9BACT</name>
<protein>
    <submittedName>
        <fullName evidence="3">Phosphatase PAP2 family protein</fullName>
    </submittedName>
</protein>
<dbReference type="Pfam" id="PF01569">
    <property type="entry name" value="PAP2"/>
    <property type="match status" value="1"/>
</dbReference>
<accession>A0ABS3Q8C7</accession>
<dbReference type="SUPFAM" id="SSF48317">
    <property type="entry name" value="Acid phosphatase/Vanadium-dependent haloperoxidase"/>
    <property type="match status" value="1"/>
</dbReference>
<feature type="domain" description="Phosphatidic acid phosphatase type 2/haloperoxidase" evidence="2">
    <location>
        <begin position="122"/>
        <end position="227"/>
    </location>
</feature>
<organism evidence="3 4">
    <name type="scientific">Hymenobacter negativus</name>
    <dbReference type="NCBI Taxonomy" id="2795026"/>
    <lineage>
        <taxon>Bacteria</taxon>
        <taxon>Pseudomonadati</taxon>
        <taxon>Bacteroidota</taxon>
        <taxon>Cytophagia</taxon>
        <taxon>Cytophagales</taxon>
        <taxon>Hymenobacteraceae</taxon>
        <taxon>Hymenobacter</taxon>
    </lineage>
</organism>
<dbReference type="InterPro" id="IPR000326">
    <property type="entry name" value="PAP2/HPO"/>
</dbReference>
<keyword evidence="4" id="KW-1185">Reference proteome</keyword>
<evidence type="ECO:0000313" key="3">
    <source>
        <dbReference type="EMBL" id="MBO2007496.1"/>
    </source>
</evidence>
<dbReference type="InterPro" id="IPR036938">
    <property type="entry name" value="PAP2/HPO_sf"/>
</dbReference>
<dbReference type="PANTHER" id="PTHR14969">
    <property type="entry name" value="SPHINGOSINE-1-PHOSPHATE PHOSPHOHYDROLASE"/>
    <property type="match status" value="1"/>
</dbReference>
<sequence length="265" mass="28835">MLLFLLRLQLLFLLLAGWPATATYGQQIGTTDSVAYAPRLSCGQRAALRIAVPSVLVGIGVLAHSNQYNETLYRAKLEMQHETQEMFRGFDAHGLDDYTRHVPLAMAYAMMATGHRGERSAVGFTLIYLAAHELDAAVVSNLKRVTAEPRPYNPNDLSSFPSSHTSQAFLTATLLHEQYGRQYPWLSVSGYAVAAATGTMRLLGNKHWATDVLAGAGIGFLSAETIWHLYPALTKALPPRIAHKLLLVPTYQTGGGAGFALAIQP</sequence>
<dbReference type="RefSeq" id="WP_208173036.1">
    <property type="nucleotide sequence ID" value="NZ_JAGETZ010000001.1"/>
</dbReference>
<dbReference type="SMART" id="SM00014">
    <property type="entry name" value="acidPPc"/>
    <property type="match status" value="1"/>
</dbReference>
<feature type="signal peptide" evidence="1">
    <location>
        <begin position="1"/>
        <end position="22"/>
    </location>
</feature>
<feature type="chain" id="PRO_5046191759" evidence="1">
    <location>
        <begin position="23"/>
        <end position="265"/>
    </location>
</feature>
<dbReference type="Proteomes" id="UP000664369">
    <property type="component" value="Unassembled WGS sequence"/>
</dbReference>
<evidence type="ECO:0000313" key="4">
    <source>
        <dbReference type="Proteomes" id="UP000664369"/>
    </source>
</evidence>
<reference evidence="3 4" key="1">
    <citation type="submission" date="2021-03" db="EMBL/GenBank/DDBJ databases">
        <authorList>
            <person name="Kim M.K."/>
        </authorList>
    </citation>
    <scope>NUCLEOTIDE SEQUENCE [LARGE SCALE GENOMIC DNA]</scope>
    <source>
        <strain evidence="3 4">BT442</strain>
    </source>
</reference>